<dbReference type="AlphaFoldDB" id="A0A3Q7HQ01"/>
<protein>
    <submittedName>
        <fullName evidence="1">Uncharacterized protein</fullName>
    </submittedName>
</protein>
<dbReference type="PaxDb" id="4081-Solyc08g062230.1.1"/>
<name>A0A3Q7HQ01_SOLLC</name>
<organism evidence="1">
    <name type="scientific">Solanum lycopersicum</name>
    <name type="common">Tomato</name>
    <name type="synonym">Lycopersicon esculentum</name>
    <dbReference type="NCBI Taxonomy" id="4081"/>
    <lineage>
        <taxon>Eukaryota</taxon>
        <taxon>Viridiplantae</taxon>
        <taxon>Streptophyta</taxon>
        <taxon>Embryophyta</taxon>
        <taxon>Tracheophyta</taxon>
        <taxon>Spermatophyta</taxon>
        <taxon>Magnoliopsida</taxon>
        <taxon>eudicotyledons</taxon>
        <taxon>Gunneridae</taxon>
        <taxon>Pentapetalae</taxon>
        <taxon>asterids</taxon>
        <taxon>lamiids</taxon>
        <taxon>Solanales</taxon>
        <taxon>Solanaceae</taxon>
        <taxon>Solanoideae</taxon>
        <taxon>Solaneae</taxon>
        <taxon>Solanum</taxon>
        <taxon>Solanum subgen. Lycopersicon</taxon>
    </lineage>
</organism>
<dbReference type="Gramene" id="Solyc08g062230.2.1">
    <property type="protein sequence ID" value="Solyc08g062230.2.1.1"/>
    <property type="gene ID" value="Solyc08g062230.2"/>
</dbReference>
<dbReference type="EnsemblPlants" id="Solyc08g062230.2.1">
    <property type="protein sequence ID" value="Solyc08g062230.2.1.1"/>
    <property type="gene ID" value="Solyc08g062230.2"/>
</dbReference>
<evidence type="ECO:0000313" key="2">
    <source>
        <dbReference type="Proteomes" id="UP000004994"/>
    </source>
</evidence>
<evidence type="ECO:0000313" key="1">
    <source>
        <dbReference type="EnsemblPlants" id="Solyc08g062230.2.1.1"/>
    </source>
</evidence>
<reference evidence="1" key="1">
    <citation type="journal article" date="2012" name="Nature">
        <title>The tomato genome sequence provides insights into fleshy fruit evolution.</title>
        <authorList>
            <consortium name="Tomato Genome Consortium"/>
        </authorList>
    </citation>
    <scope>NUCLEOTIDE SEQUENCE [LARGE SCALE GENOMIC DNA]</scope>
    <source>
        <strain evidence="1">cv. Heinz 1706</strain>
    </source>
</reference>
<dbReference type="InParanoid" id="A0A3Q7HQ01"/>
<keyword evidence="2" id="KW-1185">Reference proteome</keyword>
<reference evidence="1" key="2">
    <citation type="submission" date="2019-01" db="UniProtKB">
        <authorList>
            <consortium name="EnsemblPlants"/>
        </authorList>
    </citation>
    <scope>IDENTIFICATION</scope>
    <source>
        <strain evidence="1">cv. Heinz 1706</strain>
    </source>
</reference>
<dbReference type="Proteomes" id="UP000004994">
    <property type="component" value="Chromosome 8"/>
</dbReference>
<sequence length="63" mass="7460">MVITNTNRLVISVQGNYDTSHNIILIVDFFLRFTDKHISQEIVLSKLQSKVLHYTPFFYHYLS</sequence>
<proteinExistence type="predicted"/>
<accession>A0A3Q7HQ01</accession>